<dbReference type="InterPro" id="IPR012131">
    <property type="entry name" value="Hstdl_DH"/>
</dbReference>
<dbReference type="UniPathway" id="UPA00031">
    <property type="reaction ID" value="UER00014"/>
</dbReference>
<dbReference type="InterPro" id="IPR036291">
    <property type="entry name" value="NAD(P)-bd_dom_sf"/>
</dbReference>
<comment type="similarity">
    <text evidence="3 7">Belongs to the histidinol dehydrogenase family.</text>
</comment>
<dbReference type="PROSITE" id="PS00611">
    <property type="entry name" value="HISOL_DEHYDROGENASE"/>
    <property type="match status" value="1"/>
</dbReference>
<dbReference type="Proteomes" id="UP000813427">
    <property type="component" value="Unassembled WGS sequence"/>
</dbReference>
<evidence type="ECO:0000256" key="3">
    <source>
        <dbReference type="ARBA" id="ARBA00010178"/>
    </source>
</evidence>
<dbReference type="GO" id="GO:0004399">
    <property type="term" value="F:histidinol dehydrogenase activity"/>
    <property type="evidence" value="ECO:0007669"/>
    <property type="project" value="UniProtKB-ARBA"/>
</dbReference>
<evidence type="ECO:0000313" key="8">
    <source>
        <dbReference type="EMBL" id="KAH7232857.1"/>
    </source>
</evidence>
<dbReference type="SUPFAM" id="SSF53720">
    <property type="entry name" value="ALDH-like"/>
    <property type="match status" value="1"/>
</dbReference>
<dbReference type="GO" id="GO:0005829">
    <property type="term" value="C:cytosol"/>
    <property type="evidence" value="ECO:0007669"/>
    <property type="project" value="TreeGrafter"/>
</dbReference>
<dbReference type="InterPro" id="IPR001692">
    <property type="entry name" value="Histidinol_DH_CS"/>
</dbReference>
<keyword evidence="5" id="KW-0862">Zinc</keyword>
<dbReference type="InterPro" id="IPR002347">
    <property type="entry name" value="SDR_fam"/>
</dbReference>
<dbReference type="CDD" id="cd06572">
    <property type="entry name" value="Histidinol_dh"/>
    <property type="match status" value="1"/>
</dbReference>
<keyword evidence="6" id="KW-0560">Oxidoreductase</keyword>
<evidence type="ECO:0000256" key="1">
    <source>
        <dbReference type="ARBA" id="ARBA00001947"/>
    </source>
</evidence>
<dbReference type="Gene3D" id="1.20.5.1300">
    <property type="match status" value="1"/>
</dbReference>
<dbReference type="SUPFAM" id="SSF51735">
    <property type="entry name" value="NAD(P)-binding Rossmann-fold domains"/>
    <property type="match status" value="1"/>
</dbReference>
<evidence type="ECO:0000256" key="6">
    <source>
        <dbReference type="ARBA" id="ARBA00023002"/>
    </source>
</evidence>
<evidence type="ECO:0000256" key="4">
    <source>
        <dbReference type="ARBA" id="ARBA00022723"/>
    </source>
</evidence>
<dbReference type="InterPro" id="IPR016161">
    <property type="entry name" value="Ald_DH/histidinol_DH"/>
</dbReference>
<gene>
    <name evidence="8" type="ORF">BKA59DRAFT_504050</name>
</gene>
<organism evidence="8 9">
    <name type="scientific">Fusarium tricinctum</name>
    <dbReference type="NCBI Taxonomy" id="61284"/>
    <lineage>
        <taxon>Eukaryota</taxon>
        <taxon>Fungi</taxon>
        <taxon>Dikarya</taxon>
        <taxon>Ascomycota</taxon>
        <taxon>Pezizomycotina</taxon>
        <taxon>Sordariomycetes</taxon>
        <taxon>Hypocreomycetidae</taxon>
        <taxon>Hypocreales</taxon>
        <taxon>Nectriaceae</taxon>
        <taxon>Fusarium</taxon>
        <taxon>Fusarium tricinctum species complex</taxon>
    </lineage>
</organism>
<dbReference type="GO" id="GO:0000105">
    <property type="term" value="P:L-histidine biosynthetic process"/>
    <property type="evidence" value="ECO:0007669"/>
    <property type="project" value="UniProtKB-UniPathway"/>
</dbReference>
<dbReference type="PANTHER" id="PTHR21256">
    <property type="entry name" value="HISTIDINOL DEHYDROGENASE HDH"/>
    <property type="match status" value="1"/>
</dbReference>
<name>A0A8K0RL85_9HYPO</name>
<dbReference type="OrthoDB" id="1703565at2759"/>
<evidence type="ECO:0000313" key="9">
    <source>
        <dbReference type="Proteomes" id="UP000813427"/>
    </source>
</evidence>
<dbReference type="Pfam" id="PF00106">
    <property type="entry name" value="adh_short"/>
    <property type="match status" value="1"/>
</dbReference>
<dbReference type="GO" id="GO:0051287">
    <property type="term" value="F:NAD binding"/>
    <property type="evidence" value="ECO:0007669"/>
    <property type="project" value="InterPro"/>
</dbReference>
<reference evidence="8" key="1">
    <citation type="journal article" date="2021" name="Nat. Commun.">
        <title>Genetic determinants of endophytism in the Arabidopsis root mycobiome.</title>
        <authorList>
            <person name="Mesny F."/>
            <person name="Miyauchi S."/>
            <person name="Thiergart T."/>
            <person name="Pickel B."/>
            <person name="Atanasova L."/>
            <person name="Karlsson M."/>
            <person name="Huettel B."/>
            <person name="Barry K.W."/>
            <person name="Haridas S."/>
            <person name="Chen C."/>
            <person name="Bauer D."/>
            <person name="Andreopoulos W."/>
            <person name="Pangilinan J."/>
            <person name="LaButti K."/>
            <person name="Riley R."/>
            <person name="Lipzen A."/>
            <person name="Clum A."/>
            <person name="Drula E."/>
            <person name="Henrissat B."/>
            <person name="Kohler A."/>
            <person name="Grigoriev I.V."/>
            <person name="Martin F.M."/>
            <person name="Hacquard S."/>
        </authorList>
    </citation>
    <scope>NUCLEOTIDE SEQUENCE</scope>
    <source>
        <strain evidence="8">MPI-SDFR-AT-0068</strain>
    </source>
</reference>
<comment type="cofactor">
    <cofactor evidence="1">
        <name>Zn(2+)</name>
        <dbReference type="ChEBI" id="CHEBI:29105"/>
    </cofactor>
</comment>
<dbReference type="EMBL" id="JAGPXF010000008">
    <property type="protein sequence ID" value="KAH7232857.1"/>
    <property type="molecule type" value="Genomic_DNA"/>
</dbReference>
<evidence type="ECO:0000256" key="5">
    <source>
        <dbReference type="ARBA" id="ARBA00022833"/>
    </source>
</evidence>
<dbReference type="FunFam" id="3.40.50.1980:FF:000026">
    <property type="entry name" value="Histidinol dehydrogenase"/>
    <property type="match status" value="1"/>
</dbReference>
<protein>
    <submittedName>
        <fullName evidence="8">Histidinol dehydrogenase-domain-containing protein</fullName>
    </submittedName>
</protein>
<dbReference type="PRINTS" id="PR00083">
    <property type="entry name" value="HOLDHDRGNASE"/>
</dbReference>
<dbReference type="PANTHER" id="PTHR21256:SF14">
    <property type="entry name" value="HISTIDINOL DEHYDROGENASE"/>
    <property type="match status" value="1"/>
</dbReference>
<feature type="non-terminal residue" evidence="8">
    <location>
        <position position="685"/>
    </location>
</feature>
<dbReference type="Gene3D" id="3.40.50.1980">
    <property type="entry name" value="Nitrogenase molybdenum iron protein domain"/>
    <property type="match status" value="2"/>
</dbReference>
<dbReference type="GO" id="GO:0046872">
    <property type="term" value="F:metal ion binding"/>
    <property type="evidence" value="ECO:0007669"/>
    <property type="project" value="UniProtKB-KW"/>
</dbReference>
<dbReference type="Gene3D" id="3.40.50.720">
    <property type="entry name" value="NAD(P)-binding Rossmann-like Domain"/>
    <property type="match status" value="1"/>
</dbReference>
<dbReference type="AlphaFoldDB" id="A0A8K0RL85"/>
<comment type="caution">
    <text evidence="8">The sequence shown here is derived from an EMBL/GenBank/DDBJ whole genome shotgun (WGS) entry which is preliminary data.</text>
</comment>
<comment type="pathway">
    <text evidence="2">Amino-acid biosynthesis; L-histidine biosynthesis; L-histidine from 5-phospho-alpha-D-ribose 1-diphosphate: step 9/9.</text>
</comment>
<dbReference type="FunFam" id="3.40.50.1980:FF:000001">
    <property type="entry name" value="Histidinol dehydrogenase"/>
    <property type="match status" value="1"/>
</dbReference>
<dbReference type="NCBIfam" id="TIGR00069">
    <property type="entry name" value="hisD"/>
    <property type="match status" value="1"/>
</dbReference>
<dbReference type="Pfam" id="PF00815">
    <property type="entry name" value="Histidinol_dh"/>
    <property type="match status" value="1"/>
</dbReference>
<keyword evidence="9" id="KW-1185">Reference proteome</keyword>
<evidence type="ECO:0000256" key="7">
    <source>
        <dbReference type="RuleBase" id="RU004175"/>
    </source>
</evidence>
<evidence type="ECO:0000256" key="2">
    <source>
        <dbReference type="ARBA" id="ARBA00004940"/>
    </source>
</evidence>
<dbReference type="CDD" id="cd05233">
    <property type="entry name" value="SDR_c"/>
    <property type="match status" value="1"/>
</dbReference>
<proteinExistence type="inferred from homology"/>
<accession>A0A8K0RL85</accession>
<keyword evidence="4" id="KW-0479">Metal-binding</keyword>
<sequence>MSQQRIYQAKVALVTAASSGLGAAIARILAVELGMNVVINFNSNISRAQDLVKNIQAECDARRTESCNSIQTIQANTCDKTQIRSLVDEAASRFGGRLDVVISNVGWTRMRQFSDIDDNVDEDDWDRCYVANVKSHLWLFHAAKEYLEESNKREAGGAVFVTTASLAGVVPSGSSIPYAVTKAAQIHLGKCLAKIAAPSIRVNTISPGILLTEWGLTFPAERLEIARNTNKLKRFATVEDVAEQVKSFVVSRSTRPGAVDSPGKLTNGSTPDVAGIVKGVIDSIRRKGDDAVRRYSEQFDKWSPSSFQLSKEDIDHVMAQVPEQVIQDIKTVQSNVRKFAEAQLNSIGEFELEIAPGVFLGQKNNPIDAVGAYIPGGRYPLLASAHMTILTAKVAGVRNVVACTPPASGEIPLATVAAMHLAGADQIFIVGGIQAVAAMAIGTETIPKVDFIAGPGNAFVAEAKRQLFGQIGIDLFAGPTEVLIVADETADPYMVATDLLSQAEHGPDTPAVLISTSDDVARRAIKYCEEQLTTLRTAAVASVSWRDFGEVILADTIDEAYQIADEFASEHVQILTANPRDALTKMKHYGALFLGPMTCVSFGDKCIGTNHVLPTKHAARYTGGLWVGKFLRTVTYQEVTSAQESGKLGQLCGRAARVELFEGHARSGDLRAYRYLEDKFDWIKP</sequence>